<proteinExistence type="predicted"/>
<name>A0ABR3LTX8_9TELE</name>
<evidence type="ECO:0000256" key="1">
    <source>
        <dbReference type="SAM" id="MobiDB-lite"/>
    </source>
</evidence>
<evidence type="ECO:0000313" key="2">
    <source>
        <dbReference type="EMBL" id="KAL1255775.1"/>
    </source>
</evidence>
<feature type="region of interest" description="Disordered" evidence="1">
    <location>
        <begin position="1"/>
        <end position="58"/>
    </location>
</feature>
<dbReference type="EMBL" id="JAYMGO010000019">
    <property type="protein sequence ID" value="KAL1255775.1"/>
    <property type="molecule type" value="Genomic_DNA"/>
</dbReference>
<evidence type="ECO:0000313" key="3">
    <source>
        <dbReference type="Proteomes" id="UP001558613"/>
    </source>
</evidence>
<feature type="compositionally biased region" description="Basic residues" evidence="1">
    <location>
        <begin position="10"/>
        <end position="44"/>
    </location>
</feature>
<reference evidence="2 3" key="1">
    <citation type="submission" date="2023-09" db="EMBL/GenBank/DDBJ databases">
        <authorList>
            <person name="Wang M."/>
        </authorList>
    </citation>
    <scope>NUCLEOTIDE SEQUENCE [LARGE SCALE GENOMIC DNA]</scope>
    <source>
        <strain evidence="2">GT-2023</strain>
        <tissue evidence="2">Liver</tissue>
    </source>
</reference>
<comment type="caution">
    <text evidence="2">The sequence shown here is derived from an EMBL/GenBank/DDBJ whole genome shotgun (WGS) entry which is preliminary data.</text>
</comment>
<dbReference type="Proteomes" id="UP001558613">
    <property type="component" value="Unassembled WGS sequence"/>
</dbReference>
<gene>
    <name evidence="2" type="ORF">QQF64_013836</name>
</gene>
<sequence length="76" mass="8874">MFRVESPRTRREHRLNCRKRRAATPPRPARRSFHTGRSKQRNRRSAATPPRGRSAPCGRGCARAAVLWWTLPQQQK</sequence>
<keyword evidence="3" id="KW-1185">Reference proteome</keyword>
<accession>A0ABR3LTX8</accession>
<protein>
    <submittedName>
        <fullName evidence="2">Uncharacterized protein</fullName>
    </submittedName>
</protein>
<organism evidence="2 3">
    <name type="scientific">Cirrhinus molitorella</name>
    <name type="common">mud carp</name>
    <dbReference type="NCBI Taxonomy" id="172907"/>
    <lineage>
        <taxon>Eukaryota</taxon>
        <taxon>Metazoa</taxon>
        <taxon>Chordata</taxon>
        <taxon>Craniata</taxon>
        <taxon>Vertebrata</taxon>
        <taxon>Euteleostomi</taxon>
        <taxon>Actinopterygii</taxon>
        <taxon>Neopterygii</taxon>
        <taxon>Teleostei</taxon>
        <taxon>Ostariophysi</taxon>
        <taxon>Cypriniformes</taxon>
        <taxon>Cyprinidae</taxon>
        <taxon>Labeoninae</taxon>
        <taxon>Labeonini</taxon>
        <taxon>Cirrhinus</taxon>
    </lineage>
</organism>